<feature type="transmembrane region" description="Helical" evidence="1">
    <location>
        <begin position="7"/>
        <end position="26"/>
    </location>
</feature>
<feature type="transmembrane region" description="Helical" evidence="1">
    <location>
        <begin position="126"/>
        <end position="148"/>
    </location>
</feature>
<protein>
    <submittedName>
        <fullName evidence="2">1_t:CDS:1</fullName>
    </submittedName>
</protein>
<evidence type="ECO:0000256" key="1">
    <source>
        <dbReference type="SAM" id="Phobius"/>
    </source>
</evidence>
<evidence type="ECO:0000313" key="2">
    <source>
        <dbReference type="EMBL" id="CAG8596774.1"/>
    </source>
</evidence>
<gene>
    <name evidence="2" type="ORF">POCULU_LOCUS7253</name>
</gene>
<dbReference type="Proteomes" id="UP000789572">
    <property type="component" value="Unassembled WGS sequence"/>
</dbReference>
<reference evidence="2" key="1">
    <citation type="submission" date="2021-06" db="EMBL/GenBank/DDBJ databases">
        <authorList>
            <person name="Kallberg Y."/>
            <person name="Tangrot J."/>
            <person name="Rosling A."/>
        </authorList>
    </citation>
    <scope>NUCLEOTIDE SEQUENCE</scope>
    <source>
        <strain evidence="2">IA702</strain>
    </source>
</reference>
<keyword evidence="3" id="KW-1185">Reference proteome</keyword>
<keyword evidence="1" id="KW-0812">Transmembrane</keyword>
<dbReference type="EMBL" id="CAJVPJ010001585">
    <property type="protein sequence ID" value="CAG8596774.1"/>
    <property type="molecule type" value="Genomic_DNA"/>
</dbReference>
<accession>A0A9N9CCY0</accession>
<proteinExistence type="predicted"/>
<name>A0A9N9CCY0_9GLOM</name>
<evidence type="ECO:0000313" key="3">
    <source>
        <dbReference type="Proteomes" id="UP000789572"/>
    </source>
</evidence>
<dbReference type="OrthoDB" id="2324972at2759"/>
<keyword evidence="1" id="KW-0472">Membrane</keyword>
<feature type="transmembrane region" description="Helical" evidence="1">
    <location>
        <begin position="38"/>
        <end position="56"/>
    </location>
</feature>
<keyword evidence="1" id="KW-1133">Transmembrane helix</keyword>
<comment type="caution">
    <text evidence="2">The sequence shown here is derived from an EMBL/GenBank/DDBJ whole genome shotgun (WGS) entry which is preliminary data.</text>
</comment>
<feature type="transmembrane region" description="Helical" evidence="1">
    <location>
        <begin position="160"/>
        <end position="177"/>
    </location>
</feature>
<sequence length="235" mass="26785">MADVFRVLQNIFPAYLFPTIAALMIAGDGPFSTPGTRFFHILVCLGCPFIPLFLFLHVKSGVDEDGEEIPNISAYWLPEDKFRAPNCEENQFVNVWPFGFRVKSLDFSEVPDIRKRLTECIANISFLDYSSCYVAAYFIFVGILTSIYRAVGPCQEQDWPAIPLLLSWTLPILFFRIRKGKVVVKNPKKALKEVEGYIRVVDVDEHIGRDGGFRLPVNWTGCDCWGMDFQLNNIL</sequence>
<dbReference type="AlphaFoldDB" id="A0A9N9CCY0"/>
<organism evidence="2 3">
    <name type="scientific">Paraglomus occultum</name>
    <dbReference type="NCBI Taxonomy" id="144539"/>
    <lineage>
        <taxon>Eukaryota</taxon>
        <taxon>Fungi</taxon>
        <taxon>Fungi incertae sedis</taxon>
        <taxon>Mucoromycota</taxon>
        <taxon>Glomeromycotina</taxon>
        <taxon>Glomeromycetes</taxon>
        <taxon>Paraglomerales</taxon>
        <taxon>Paraglomeraceae</taxon>
        <taxon>Paraglomus</taxon>
    </lineage>
</organism>